<organism evidence="1 2">
    <name type="scientific">Vararia minispora EC-137</name>
    <dbReference type="NCBI Taxonomy" id="1314806"/>
    <lineage>
        <taxon>Eukaryota</taxon>
        <taxon>Fungi</taxon>
        <taxon>Dikarya</taxon>
        <taxon>Basidiomycota</taxon>
        <taxon>Agaricomycotina</taxon>
        <taxon>Agaricomycetes</taxon>
        <taxon>Russulales</taxon>
        <taxon>Lachnocladiaceae</taxon>
        <taxon>Vararia</taxon>
    </lineage>
</organism>
<sequence>MSTSSDDLATGPGLIEALHRDSVVCVATKSKGEKSYLVQRQMRLGRRHASSSSGSTEAQCIFDLYHSYMRSPIEHSQGLPVNAITIPLCSTTGFTVDDAYLNDNGVPFLIVDFVCTNEQVVRIIPMPPPDLYPNAPSRRESLLESTDLLPRFFVDADGTVGVPVDGPFDGIDPNRIFSSTQRTSLKILFHWPNIPWDKKSSTGQIQYRTTTGATGANGETSGGITISMRRAALLIAGAVANFMRRAEESLQGQTDTAYPPWRIGTQPGQIRTSDVILMGALFVSPGAAMPILRLRDGFTILWGDEI</sequence>
<comment type="caution">
    <text evidence="1">The sequence shown here is derived from an EMBL/GenBank/DDBJ whole genome shotgun (WGS) entry which is preliminary data.</text>
</comment>
<keyword evidence="2" id="KW-1185">Reference proteome</keyword>
<evidence type="ECO:0000313" key="2">
    <source>
        <dbReference type="Proteomes" id="UP000814128"/>
    </source>
</evidence>
<accession>A0ACB8QTA6</accession>
<protein>
    <submittedName>
        <fullName evidence="1">Uncharacterized protein</fullName>
    </submittedName>
</protein>
<dbReference type="EMBL" id="MU273496">
    <property type="protein sequence ID" value="KAI0034666.1"/>
    <property type="molecule type" value="Genomic_DNA"/>
</dbReference>
<evidence type="ECO:0000313" key="1">
    <source>
        <dbReference type="EMBL" id="KAI0034666.1"/>
    </source>
</evidence>
<dbReference type="Proteomes" id="UP000814128">
    <property type="component" value="Unassembled WGS sequence"/>
</dbReference>
<reference evidence="1" key="2">
    <citation type="journal article" date="2022" name="New Phytol.">
        <title>Evolutionary transition to the ectomycorrhizal habit in the genomes of a hyperdiverse lineage of mushroom-forming fungi.</title>
        <authorList>
            <person name="Looney B."/>
            <person name="Miyauchi S."/>
            <person name="Morin E."/>
            <person name="Drula E."/>
            <person name="Courty P.E."/>
            <person name="Kohler A."/>
            <person name="Kuo A."/>
            <person name="LaButti K."/>
            <person name="Pangilinan J."/>
            <person name="Lipzen A."/>
            <person name="Riley R."/>
            <person name="Andreopoulos W."/>
            <person name="He G."/>
            <person name="Johnson J."/>
            <person name="Nolan M."/>
            <person name="Tritt A."/>
            <person name="Barry K.W."/>
            <person name="Grigoriev I.V."/>
            <person name="Nagy L.G."/>
            <person name="Hibbett D."/>
            <person name="Henrissat B."/>
            <person name="Matheny P.B."/>
            <person name="Labbe J."/>
            <person name="Martin F.M."/>
        </authorList>
    </citation>
    <scope>NUCLEOTIDE SEQUENCE</scope>
    <source>
        <strain evidence="1">EC-137</strain>
    </source>
</reference>
<proteinExistence type="predicted"/>
<reference evidence="1" key="1">
    <citation type="submission" date="2021-02" db="EMBL/GenBank/DDBJ databases">
        <authorList>
            <consortium name="DOE Joint Genome Institute"/>
            <person name="Ahrendt S."/>
            <person name="Looney B.P."/>
            <person name="Miyauchi S."/>
            <person name="Morin E."/>
            <person name="Drula E."/>
            <person name="Courty P.E."/>
            <person name="Chicoki N."/>
            <person name="Fauchery L."/>
            <person name="Kohler A."/>
            <person name="Kuo A."/>
            <person name="Labutti K."/>
            <person name="Pangilinan J."/>
            <person name="Lipzen A."/>
            <person name="Riley R."/>
            <person name="Andreopoulos W."/>
            <person name="He G."/>
            <person name="Johnson J."/>
            <person name="Barry K.W."/>
            <person name="Grigoriev I.V."/>
            <person name="Nagy L."/>
            <person name="Hibbett D."/>
            <person name="Henrissat B."/>
            <person name="Matheny P.B."/>
            <person name="Labbe J."/>
            <person name="Martin F."/>
        </authorList>
    </citation>
    <scope>NUCLEOTIDE SEQUENCE</scope>
    <source>
        <strain evidence="1">EC-137</strain>
    </source>
</reference>
<name>A0ACB8QTA6_9AGAM</name>
<gene>
    <name evidence="1" type="ORF">K488DRAFT_83732</name>
</gene>